<dbReference type="RefSeq" id="WP_405149297.1">
    <property type="nucleotide sequence ID" value="NZ_CP109527.1"/>
</dbReference>
<evidence type="ECO:0000256" key="4">
    <source>
        <dbReference type="ARBA" id="ARBA00023136"/>
    </source>
</evidence>
<keyword evidence="3 6" id="KW-1133">Transmembrane helix</keyword>
<comment type="subcellular location">
    <subcellularLocation>
        <location evidence="1">Membrane</location>
        <topology evidence="1">Single-pass membrane protein</topology>
    </subcellularLocation>
</comment>
<protein>
    <submittedName>
        <fullName evidence="7">Neutral zinc metallopeptidase</fullName>
    </submittedName>
</protein>
<evidence type="ECO:0000313" key="8">
    <source>
        <dbReference type="Proteomes" id="UP001621418"/>
    </source>
</evidence>
<keyword evidence="8" id="KW-1185">Reference proteome</keyword>
<dbReference type="PANTHER" id="PTHR30168:SF0">
    <property type="entry name" value="INNER MEMBRANE PROTEIN"/>
    <property type="match status" value="1"/>
</dbReference>
<feature type="region of interest" description="Disordered" evidence="5">
    <location>
        <begin position="91"/>
        <end position="143"/>
    </location>
</feature>
<reference evidence="7 8" key="1">
    <citation type="submission" date="2022-10" db="EMBL/GenBank/DDBJ databases">
        <title>The complete genomes of actinobacterial strains from the NBC collection.</title>
        <authorList>
            <person name="Joergensen T.S."/>
            <person name="Alvarez Arevalo M."/>
            <person name="Sterndorff E.B."/>
            <person name="Faurdal D."/>
            <person name="Vuksanovic O."/>
            <person name="Mourched A.-S."/>
            <person name="Charusanti P."/>
            <person name="Shaw S."/>
            <person name="Blin K."/>
            <person name="Weber T."/>
        </authorList>
    </citation>
    <scope>NUCLEOTIDE SEQUENCE [LARGE SCALE GENOMIC DNA]</scope>
    <source>
        <strain evidence="7 8">NBC_01413</strain>
    </source>
</reference>
<name>A0ABZ1NBX5_9NOCA</name>
<organism evidence="7 8">
    <name type="scientific">Nocardia salmonicida</name>
    <dbReference type="NCBI Taxonomy" id="53431"/>
    <lineage>
        <taxon>Bacteria</taxon>
        <taxon>Bacillati</taxon>
        <taxon>Actinomycetota</taxon>
        <taxon>Actinomycetes</taxon>
        <taxon>Mycobacteriales</taxon>
        <taxon>Nocardiaceae</taxon>
        <taxon>Nocardia</taxon>
    </lineage>
</organism>
<sequence>MSQPPGYGPYGPYGPPGYPPQQPYGYPASQYQRPMPPPYGRPLPPPYGYAPQGYPPPPRRGGSGAVGVVLTVLTVFGVIGLLLVAVTVSDQSSPGSVAKTTPPSFTYSSNSPVPTTNPTSARTTTTARTTAPTTTKPAGPQPVIALGQHPLFKNDDAGLTNMDCDLPRWSTDAAVAKAYFAAAQVCLDQMWRSNLAAANLPFTSPGLVVAEQPSQLSSPCGGATSDAFYCSASSTIYMSTAGLVLHNTPYPPMEALSVYAHEYGHHIQGLTGLLQASSNQRREQGTMSAGGLETSRRMELQASCFGGMYIGSSEAGGSWTSQEGYAAVKHNYNRGDGNGRHRDHGTPDHNGNWYNQGYSKNRNFECNTWLAPSDEVS</sequence>
<feature type="compositionally biased region" description="Polar residues" evidence="5">
    <location>
        <begin position="91"/>
        <end position="113"/>
    </location>
</feature>
<feature type="transmembrane region" description="Helical" evidence="6">
    <location>
        <begin position="65"/>
        <end position="86"/>
    </location>
</feature>
<evidence type="ECO:0000256" key="3">
    <source>
        <dbReference type="ARBA" id="ARBA00022989"/>
    </source>
</evidence>
<gene>
    <name evidence="7" type="ORF">OG308_05180</name>
</gene>
<dbReference type="PANTHER" id="PTHR30168">
    <property type="entry name" value="PUTATIVE MEMBRANE PROTEIN YPFJ"/>
    <property type="match status" value="1"/>
</dbReference>
<dbReference type="EMBL" id="CP109527">
    <property type="protein sequence ID" value="WTY37262.1"/>
    <property type="molecule type" value="Genomic_DNA"/>
</dbReference>
<feature type="compositionally biased region" description="Pro residues" evidence="5">
    <location>
        <begin position="12"/>
        <end position="22"/>
    </location>
</feature>
<dbReference type="InterPro" id="IPR007343">
    <property type="entry name" value="Uncharacterised_pept_Zn_put"/>
</dbReference>
<proteinExistence type="predicted"/>
<dbReference type="Proteomes" id="UP001621418">
    <property type="component" value="Chromosome"/>
</dbReference>
<evidence type="ECO:0000256" key="5">
    <source>
        <dbReference type="SAM" id="MobiDB-lite"/>
    </source>
</evidence>
<evidence type="ECO:0000256" key="1">
    <source>
        <dbReference type="ARBA" id="ARBA00004167"/>
    </source>
</evidence>
<keyword evidence="4 6" id="KW-0472">Membrane</keyword>
<evidence type="ECO:0000256" key="6">
    <source>
        <dbReference type="SAM" id="Phobius"/>
    </source>
</evidence>
<feature type="region of interest" description="Disordered" evidence="5">
    <location>
        <begin position="1"/>
        <end position="58"/>
    </location>
</feature>
<accession>A0ABZ1NBX5</accession>
<feature type="compositionally biased region" description="Pro residues" evidence="5">
    <location>
        <begin position="34"/>
        <end position="58"/>
    </location>
</feature>
<feature type="compositionally biased region" description="Low complexity" evidence="5">
    <location>
        <begin position="114"/>
        <end position="138"/>
    </location>
</feature>
<dbReference type="Pfam" id="PF04228">
    <property type="entry name" value="Zn_peptidase"/>
    <property type="match status" value="1"/>
</dbReference>
<evidence type="ECO:0000256" key="2">
    <source>
        <dbReference type="ARBA" id="ARBA00022692"/>
    </source>
</evidence>
<keyword evidence="2 6" id="KW-0812">Transmembrane</keyword>
<feature type="compositionally biased region" description="Low complexity" evidence="5">
    <location>
        <begin position="23"/>
        <end position="33"/>
    </location>
</feature>
<evidence type="ECO:0000313" key="7">
    <source>
        <dbReference type="EMBL" id="WTY37262.1"/>
    </source>
</evidence>